<sequence>MPNVRNAIRWVATSLVLGVIAFSAIGCAAAGLIAHATTPPPKVPPAYKLAPVPTILLVDFSGNPGQGTLDSIRIAALATGMMRDNGLTFMLDPGLATSAQSSQPLDKRLRPSELARACGAKQFIYIDLRRYTTTSSMLGETASGQAEAAVWVVDAQTAEVLWPPESGQGFPIGASVPFTPTTGGTTEQLVHDQINQQIAQKSGRLFFEWQEQ</sequence>
<dbReference type="EMBL" id="CP063458">
    <property type="protein sequence ID" value="QOV90798.1"/>
    <property type="molecule type" value="Genomic_DNA"/>
</dbReference>
<proteinExistence type="predicted"/>
<protein>
    <submittedName>
        <fullName evidence="1">Uncharacterized protein</fullName>
    </submittedName>
</protein>
<gene>
    <name evidence="1" type="ORF">IPV69_05420</name>
</gene>
<evidence type="ECO:0000313" key="2">
    <source>
        <dbReference type="Proteomes" id="UP000593765"/>
    </source>
</evidence>
<dbReference type="RefSeq" id="WP_206293901.1">
    <property type="nucleotide sequence ID" value="NZ_CP063458.1"/>
</dbReference>
<dbReference type="AlphaFoldDB" id="A0A7M2WZ66"/>
<keyword evidence="2" id="KW-1185">Reference proteome</keyword>
<accession>A0A7M2WZ66</accession>
<organism evidence="1 2">
    <name type="scientific">Humisphaera borealis</name>
    <dbReference type="NCBI Taxonomy" id="2807512"/>
    <lineage>
        <taxon>Bacteria</taxon>
        <taxon>Pseudomonadati</taxon>
        <taxon>Planctomycetota</taxon>
        <taxon>Phycisphaerae</taxon>
        <taxon>Tepidisphaerales</taxon>
        <taxon>Tepidisphaeraceae</taxon>
        <taxon>Humisphaera</taxon>
    </lineage>
</organism>
<evidence type="ECO:0000313" key="1">
    <source>
        <dbReference type="EMBL" id="QOV90798.1"/>
    </source>
</evidence>
<dbReference type="KEGG" id="hbs:IPV69_05420"/>
<dbReference type="PROSITE" id="PS51257">
    <property type="entry name" value="PROKAR_LIPOPROTEIN"/>
    <property type="match status" value="1"/>
</dbReference>
<name>A0A7M2WZ66_9BACT</name>
<reference evidence="1 2" key="1">
    <citation type="submission" date="2020-10" db="EMBL/GenBank/DDBJ databases">
        <title>Wide distribution of Phycisphaera-like planctomycetes from WD2101 soil group in peatlands and genome analysis of the first cultivated representative.</title>
        <authorList>
            <person name="Dedysh S.N."/>
            <person name="Beletsky A.V."/>
            <person name="Ivanova A."/>
            <person name="Kulichevskaya I.S."/>
            <person name="Suzina N.E."/>
            <person name="Philippov D.A."/>
            <person name="Rakitin A.L."/>
            <person name="Mardanov A.V."/>
            <person name="Ravin N.V."/>
        </authorList>
    </citation>
    <scope>NUCLEOTIDE SEQUENCE [LARGE SCALE GENOMIC DNA]</scope>
    <source>
        <strain evidence="1 2">M1803</strain>
    </source>
</reference>
<dbReference type="Proteomes" id="UP000593765">
    <property type="component" value="Chromosome"/>
</dbReference>